<proteinExistence type="predicted"/>
<sequence>MLISRTLQKPLAQVLSAGTLRLSDTSQVTEIHPQGLLLSNENNYLLSVWPVRSQSLLVTGAVTVTVMQMIIRTINIAAVDLSGKIMLP</sequence>
<dbReference type="AlphaFoldDB" id="A0A5V7F5F0"/>
<organism evidence="1">
    <name type="scientific">Salmonella enterica subsp. enterica serovar Saintpaul</name>
    <dbReference type="NCBI Taxonomy" id="90105"/>
    <lineage>
        <taxon>Bacteria</taxon>
        <taxon>Pseudomonadati</taxon>
        <taxon>Pseudomonadota</taxon>
        <taxon>Gammaproteobacteria</taxon>
        <taxon>Enterobacterales</taxon>
        <taxon>Enterobacteriaceae</taxon>
        <taxon>Salmonella</taxon>
    </lineage>
</organism>
<comment type="caution">
    <text evidence="1">The sequence shown here is derived from an EMBL/GenBank/DDBJ whole genome shotgun (WGS) entry which is preliminary data.</text>
</comment>
<protein>
    <submittedName>
        <fullName evidence="1">Uncharacterized protein</fullName>
    </submittedName>
</protein>
<reference evidence="1" key="1">
    <citation type="submission" date="2018-06" db="EMBL/GenBank/DDBJ databases">
        <authorList>
            <person name="Ashton P.M."/>
            <person name="Dallman T."/>
            <person name="Nair S."/>
            <person name="De Pinna E."/>
            <person name="Peters T."/>
            <person name="Grant K."/>
        </authorList>
    </citation>
    <scope>NUCLEOTIDE SEQUENCE</scope>
    <source>
        <strain evidence="1">187601</strain>
    </source>
</reference>
<name>A0A5V7F5F0_SALET</name>
<gene>
    <name evidence="1" type="ORF">DRD48_12615</name>
</gene>
<evidence type="ECO:0000313" key="1">
    <source>
        <dbReference type="EMBL" id="EBX1944505.1"/>
    </source>
</evidence>
<dbReference type="EMBL" id="AAHKMO010000013">
    <property type="protein sequence ID" value="EBX1944505.1"/>
    <property type="molecule type" value="Genomic_DNA"/>
</dbReference>
<accession>A0A5V7F5F0</accession>